<comment type="pathway">
    <text evidence="7">Protein modification; lipoprotein biosynthesis (diacylglyceryl transfer).</text>
</comment>
<dbReference type="HAMAP" id="MF_01147">
    <property type="entry name" value="Lgt"/>
    <property type="match status" value="1"/>
</dbReference>
<dbReference type="UniPathway" id="UPA00664"/>
<evidence type="ECO:0000256" key="1">
    <source>
        <dbReference type="ARBA" id="ARBA00007150"/>
    </source>
</evidence>
<dbReference type="EMBL" id="LGKO01000005">
    <property type="protein sequence ID" value="KPL82590.1"/>
    <property type="molecule type" value="Genomic_DNA"/>
</dbReference>
<dbReference type="OrthoDB" id="871140at2"/>
<comment type="function">
    <text evidence="7">Catalyzes the transfer of the diacylglyceryl group from phosphatidylglycerol to the sulfhydryl group of the N-terminal cysteine of a prolipoprotein, the first step in the formation of mature lipoproteins.</text>
</comment>
<comment type="catalytic activity">
    <reaction evidence="7">
        <text>L-cysteinyl-[prolipoprotein] + a 1,2-diacyl-sn-glycero-3-phospho-(1'-sn-glycerol) = an S-1,2-diacyl-sn-glyceryl-L-cysteinyl-[prolipoprotein] + sn-glycerol 1-phosphate + H(+)</text>
        <dbReference type="Rhea" id="RHEA:56712"/>
        <dbReference type="Rhea" id="RHEA-COMP:14679"/>
        <dbReference type="Rhea" id="RHEA-COMP:14680"/>
        <dbReference type="ChEBI" id="CHEBI:15378"/>
        <dbReference type="ChEBI" id="CHEBI:29950"/>
        <dbReference type="ChEBI" id="CHEBI:57685"/>
        <dbReference type="ChEBI" id="CHEBI:64716"/>
        <dbReference type="ChEBI" id="CHEBI:140658"/>
        <dbReference type="EC" id="2.5.1.145"/>
    </reaction>
</comment>
<evidence type="ECO:0000256" key="6">
    <source>
        <dbReference type="ARBA" id="ARBA00023136"/>
    </source>
</evidence>
<reference evidence="8 9" key="1">
    <citation type="submission" date="2015-07" db="EMBL/GenBank/DDBJ databases">
        <title>Whole genome sequence of Thermanaerothrix daxensis DSM 23592.</title>
        <authorList>
            <person name="Hemp J."/>
            <person name="Ward L.M."/>
            <person name="Pace L.A."/>
            <person name="Fischer W.W."/>
        </authorList>
    </citation>
    <scope>NUCLEOTIDE SEQUENCE [LARGE SCALE GENOMIC DNA]</scope>
    <source>
        <strain evidence="8 9">GNS-1</strain>
    </source>
</reference>
<feature type="transmembrane region" description="Helical" evidence="7">
    <location>
        <begin position="90"/>
        <end position="113"/>
    </location>
</feature>
<comment type="caution">
    <text evidence="8">The sequence shown here is derived from an EMBL/GenBank/DDBJ whole genome shotgun (WGS) entry which is preliminary data.</text>
</comment>
<sequence>MPSGFNIGPITVRFYGLLIVGGAMLATWLASRRARRYGENPEAAWDMLFWVFIAGVIGARLWHILTPPASLVKQGITTGYYLTHPLDAIAIWHGGLGIPGAVIGGVVALYLYTRKHGMSFATWTDIIAPCLALAQIIGRFGNFFNQELYGMPTQLPWAIYIDPAHRLPEFMDQAYYHPLFAYEGLWNLMNIAVILWVERRFATQRKPGDLFLVYLIIYPIGRFLLEFLRLDPSPVAGLNINQTLMAVVALAAALALFLRHRPQAQSSQPTA</sequence>
<keyword evidence="5 7" id="KW-1133">Transmembrane helix</keyword>
<evidence type="ECO:0000256" key="4">
    <source>
        <dbReference type="ARBA" id="ARBA00022692"/>
    </source>
</evidence>
<dbReference type="Pfam" id="PF01790">
    <property type="entry name" value="LGT"/>
    <property type="match status" value="1"/>
</dbReference>
<dbReference type="GO" id="GO:0008961">
    <property type="term" value="F:phosphatidylglycerol-prolipoprotein diacylglyceryl transferase activity"/>
    <property type="evidence" value="ECO:0007669"/>
    <property type="project" value="UniProtKB-UniRule"/>
</dbReference>
<dbReference type="Proteomes" id="UP000050544">
    <property type="component" value="Unassembled WGS sequence"/>
</dbReference>
<gene>
    <name evidence="7" type="primary">lgt</name>
    <name evidence="8" type="ORF">SE15_10755</name>
</gene>
<evidence type="ECO:0000256" key="2">
    <source>
        <dbReference type="ARBA" id="ARBA00022475"/>
    </source>
</evidence>
<keyword evidence="6 7" id="KW-0472">Membrane</keyword>
<evidence type="ECO:0000256" key="3">
    <source>
        <dbReference type="ARBA" id="ARBA00022679"/>
    </source>
</evidence>
<dbReference type="NCBIfam" id="TIGR00544">
    <property type="entry name" value="lgt"/>
    <property type="match status" value="1"/>
</dbReference>
<keyword evidence="4 7" id="KW-0812">Transmembrane</keyword>
<evidence type="ECO:0000313" key="9">
    <source>
        <dbReference type="Proteomes" id="UP000050544"/>
    </source>
</evidence>
<dbReference type="STRING" id="869279.SE15_10755"/>
<proteinExistence type="inferred from homology"/>
<feature type="transmembrane region" description="Helical" evidence="7">
    <location>
        <begin position="209"/>
        <end position="228"/>
    </location>
</feature>
<evidence type="ECO:0000256" key="5">
    <source>
        <dbReference type="ARBA" id="ARBA00022989"/>
    </source>
</evidence>
<keyword evidence="3 7" id="KW-0808">Transferase</keyword>
<comment type="similarity">
    <text evidence="1 7">Belongs to the Lgt family.</text>
</comment>
<dbReference type="PANTHER" id="PTHR30589">
    <property type="entry name" value="PROLIPOPROTEIN DIACYLGLYCERYL TRANSFERASE"/>
    <property type="match status" value="1"/>
</dbReference>
<organism evidence="8 9">
    <name type="scientific">Thermanaerothrix daxensis</name>
    <dbReference type="NCBI Taxonomy" id="869279"/>
    <lineage>
        <taxon>Bacteria</taxon>
        <taxon>Bacillati</taxon>
        <taxon>Chloroflexota</taxon>
        <taxon>Anaerolineae</taxon>
        <taxon>Anaerolineales</taxon>
        <taxon>Anaerolineaceae</taxon>
        <taxon>Thermanaerothrix</taxon>
    </lineage>
</organism>
<name>A0A0P6YJK2_9CHLR</name>
<dbReference type="InterPro" id="IPR001640">
    <property type="entry name" value="Lgt"/>
</dbReference>
<dbReference type="AlphaFoldDB" id="A0A0P6YJK2"/>
<feature type="transmembrane region" description="Helical" evidence="7">
    <location>
        <begin position="43"/>
        <end position="65"/>
    </location>
</feature>
<comment type="subcellular location">
    <subcellularLocation>
        <location evidence="7">Cell membrane</location>
        <topology evidence="7">Multi-pass membrane protein</topology>
    </subcellularLocation>
</comment>
<dbReference type="RefSeq" id="WP_054522104.1">
    <property type="nucleotide sequence ID" value="NZ_LGKO01000005.1"/>
</dbReference>
<accession>A0A0P6YJK2</accession>
<feature type="transmembrane region" description="Helical" evidence="7">
    <location>
        <begin position="179"/>
        <end position="197"/>
    </location>
</feature>
<dbReference type="PROSITE" id="PS01311">
    <property type="entry name" value="LGT"/>
    <property type="match status" value="1"/>
</dbReference>
<protein>
    <recommendedName>
        <fullName evidence="7">Phosphatidylglycerol--prolipoprotein diacylglyceryl transferase</fullName>
        <ecNumber evidence="7">2.5.1.145</ecNumber>
    </recommendedName>
</protein>
<feature type="transmembrane region" description="Helical" evidence="7">
    <location>
        <begin position="12"/>
        <end position="31"/>
    </location>
</feature>
<evidence type="ECO:0000256" key="7">
    <source>
        <dbReference type="HAMAP-Rule" id="MF_01147"/>
    </source>
</evidence>
<dbReference type="PANTHER" id="PTHR30589:SF0">
    <property type="entry name" value="PHOSPHATIDYLGLYCEROL--PROLIPOPROTEIN DIACYLGLYCERYL TRANSFERASE"/>
    <property type="match status" value="1"/>
</dbReference>
<evidence type="ECO:0000313" key="8">
    <source>
        <dbReference type="EMBL" id="KPL82590.1"/>
    </source>
</evidence>
<dbReference type="GO" id="GO:0005886">
    <property type="term" value="C:plasma membrane"/>
    <property type="evidence" value="ECO:0007669"/>
    <property type="project" value="UniProtKB-SubCell"/>
</dbReference>
<feature type="transmembrane region" description="Helical" evidence="7">
    <location>
        <begin position="240"/>
        <end position="258"/>
    </location>
</feature>
<keyword evidence="9" id="KW-1185">Reference proteome</keyword>
<keyword evidence="2 7" id="KW-1003">Cell membrane</keyword>
<feature type="binding site" evidence="7">
    <location>
        <position position="139"/>
    </location>
    <ligand>
        <name>a 1,2-diacyl-sn-glycero-3-phospho-(1'-sn-glycerol)</name>
        <dbReference type="ChEBI" id="CHEBI:64716"/>
    </ligand>
</feature>
<dbReference type="GO" id="GO:0042158">
    <property type="term" value="P:lipoprotein biosynthetic process"/>
    <property type="evidence" value="ECO:0007669"/>
    <property type="project" value="UniProtKB-UniRule"/>
</dbReference>
<dbReference type="EC" id="2.5.1.145" evidence="7"/>
<feature type="transmembrane region" description="Helical" evidence="7">
    <location>
        <begin position="120"/>
        <end position="141"/>
    </location>
</feature>